<dbReference type="Pfam" id="PF07978">
    <property type="entry name" value="NIPSNAP"/>
    <property type="match status" value="1"/>
</dbReference>
<protein>
    <recommendedName>
        <fullName evidence="1">NIPSNAP domain-containing protein</fullName>
    </recommendedName>
</protein>
<feature type="domain" description="NIPSNAP" evidence="1">
    <location>
        <begin position="3"/>
        <end position="104"/>
    </location>
</feature>
<dbReference type="RefSeq" id="WP_094841999.1">
    <property type="nucleotide sequence ID" value="NZ_NEVS01000004.1"/>
</dbReference>
<dbReference type="InterPro" id="IPR012577">
    <property type="entry name" value="NIPSNAP"/>
</dbReference>
<comment type="caution">
    <text evidence="2">The sequence shown here is derived from an EMBL/GenBank/DDBJ whole genome shotgun (WGS) entry which is preliminary data.</text>
</comment>
<organism evidence="2 3">
    <name type="scientific">Bordetella genomosp. 11</name>
    <dbReference type="NCBI Taxonomy" id="1416808"/>
    <lineage>
        <taxon>Bacteria</taxon>
        <taxon>Pseudomonadati</taxon>
        <taxon>Pseudomonadota</taxon>
        <taxon>Betaproteobacteria</taxon>
        <taxon>Burkholderiales</taxon>
        <taxon>Alcaligenaceae</taxon>
        <taxon>Bordetella</taxon>
    </lineage>
</organism>
<dbReference type="Gene3D" id="3.30.70.100">
    <property type="match status" value="1"/>
</dbReference>
<reference evidence="3" key="1">
    <citation type="submission" date="2017-05" db="EMBL/GenBank/DDBJ databases">
        <title>Complete and WGS of Bordetella genogroups.</title>
        <authorList>
            <person name="Spilker T."/>
            <person name="Lipuma J."/>
        </authorList>
    </citation>
    <scope>NUCLEOTIDE SEQUENCE [LARGE SCALE GENOMIC DNA]</scope>
    <source>
        <strain evidence="3">AU8856</strain>
    </source>
</reference>
<name>A0A261UF76_9BORD</name>
<dbReference type="EMBL" id="NEVS01000004">
    <property type="protein sequence ID" value="OZI60588.1"/>
    <property type="molecule type" value="Genomic_DNA"/>
</dbReference>
<accession>A0A261UF76</accession>
<dbReference type="AlphaFoldDB" id="A0A261UF76"/>
<dbReference type="SUPFAM" id="SSF54909">
    <property type="entry name" value="Dimeric alpha+beta barrel"/>
    <property type="match status" value="1"/>
</dbReference>
<sequence length="106" mass="11705">MIYELKKYTAQPGKAEALKQRFEAHTMPIFKRLGIEVVHCWTEPGAPDDFYYLTRYPSAEARDAALRAFGADPEWKAAKAASETDGPLLGSQTTVALVPTAFSPND</sequence>
<evidence type="ECO:0000259" key="1">
    <source>
        <dbReference type="Pfam" id="PF07978"/>
    </source>
</evidence>
<dbReference type="Proteomes" id="UP000215767">
    <property type="component" value="Unassembled WGS sequence"/>
</dbReference>
<proteinExistence type="predicted"/>
<dbReference type="InterPro" id="IPR011008">
    <property type="entry name" value="Dimeric_a/b-barrel"/>
</dbReference>
<evidence type="ECO:0000313" key="3">
    <source>
        <dbReference type="Proteomes" id="UP000215767"/>
    </source>
</evidence>
<evidence type="ECO:0000313" key="2">
    <source>
        <dbReference type="EMBL" id="OZI60588.1"/>
    </source>
</evidence>
<gene>
    <name evidence="2" type="ORF">CAL28_14400</name>
</gene>
<dbReference type="OrthoDB" id="8905985at2"/>
<keyword evidence="3" id="KW-1185">Reference proteome</keyword>